<evidence type="ECO:0000256" key="3">
    <source>
        <dbReference type="ARBA" id="ARBA00023082"/>
    </source>
</evidence>
<evidence type="ECO:0000259" key="8">
    <source>
        <dbReference type="Pfam" id="PF04542"/>
    </source>
</evidence>
<keyword evidence="11" id="KW-1185">Reference proteome</keyword>
<dbReference type="AlphaFoldDB" id="A0A4R7VB16"/>
<dbReference type="Proteomes" id="UP000294927">
    <property type="component" value="Unassembled WGS sequence"/>
</dbReference>
<evidence type="ECO:0000256" key="7">
    <source>
        <dbReference type="SAM" id="Phobius"/>
    </source>
</evidence>
<feature type="transmembrane region" description="Helical" evidence="7">
    <location>
        <begin position="174"/>
        <end position="195"/>
    </location>
</feature>
<dbReference type="GO" id="GO:0016987">
    <property type="term" value="F:sigma factor activity"/>
    <property type="evidence" value="ECO:0007669"/>
    <property type="project" value="UniProtKB-KW"/>
</dbReference>
<name>A0A4R7VB16_9PSEU</name>
<dbReference type="OrthoDB" id="3688906at2"/>
<dbReference type="InterPro" id="IPR039425">
    <property type="entry name" value="RNA_pol_sigma-70-like"/>
</dbReference>
<protein>
    <submittedName>
        <fullName evidence="10">RNA polymerase sigma-70 factor (Sigma-E family)</fullName>
    </submittedName>
</protein>
<keyword evidence="7" id="KW-1133">Transmembrane helix</keyword>
<evidence type="ECO:0000256" key="1">
    <source>
        <dbReference type="ARBA" id="ARBA00010641"/>
    </source>
</evidence>
<evidence type="ECO:0000256" key="6">
    <source>
        <dbReference type="SAM" id="MobiDB-lite"/>
    </source>
</evidence>
<keyword evidence="7" id="KW-0472">Membrane</keyword>
<sequence length="235" mass="25772">MTLDAVNRDAGRGSSWDDEFARYVGVRARTLRATAYSMCGDWHHAEDITQIALLTLYRVWPRIDDETRDAYVRKVLLRVYLDDRRRSWRSREQLTDVVPENSVEPQGFEDRTLVLRALSGMAPRQQEVLVLRYLHDLSVEETAEELGLSTGTVKSQSARGLATLRKRLGPHFPVLVAAAATVAAIIAIVLGIALATTPPGPVEPAVPPSGTTAPRTSPNTTPPATKSPEGPVKTP</sequence>
<evidence type="ECO:0000313" key="10">
    <source>
        <dbReference type="EMBL" id="TDV46200.1"/>
    </source>
</evidence>
<dbReference type="GO" id="GO:0003677">
    <property type="term" value="F:DNA binding"/>
    <property type="evidence" value="ECO:0007669"/>
    <property type="project" value="UniProtKB-KW"/>
</dbReference>
<proteinExistence type="inferred from homology"/>
<reference evidence="10 11" key="1">
    <citation type="submission" date="2019-03" db="EMBL/GenBank/DDBJ databases">
        <title>Genomic Encyclopedia of Archaeal and Bacterial Type Strains, Phase II (KMG-II): from individual species to whole genera.</title>
        <authorList>
            <person name="Goeker M."/>
        </authorList>
    </citation>
    <scope>NUCLEOTIDE SEQUENCE [LARGE SCALE GENOMIC DNA]</scope>
    <source>
        <strain evidence="10 11">DSM 45499</strain>
    </source>
</reference>
<dbReference type="InterPro" id="IPR007627">
    <property type="entry name" value="RNA_pol_sigma70_r2"/>
</dbReference>
<keyword evidence="5" id="KW-0804">Transcription</keyword>
<feature type="domain" description="RNA polymerase sigma factor 70 region 4 type 2" evidence="9">
    <location>
        <begin position="113"/>
        <end position="164"/>
    </location>
</feature>
<dbReference type="InterPro" id="IPR013325">
    <property type="entry name" value="RNA_pol_sigma_r2"/>
</dbReference>
<keyword evidence="3" id="KW-0731">Sigma factor</keyword>
<gene>
    <name evidence="10" type="ORF">CLV71_111158</name>
</gene>
<dbReference type="GO" id="GO:0006352">
    <property type="term" value="P:DNA-templated transcription initiation"/>
    <property type="evidence" value="ECO:0007669"/>
    <property type="project" value="InterPro"/>
</dbReference>
<dbReference type="NCBIfam" id="TIGR02983">
    <property type="entry name" value="SigE-fam_strep"/>
    <property type="match status" value="1"/>
</dbReference>
<feature type="compositionally biased region" description="Pro residues" evidence="6">
    <location>
        <begin position="198"/>
        <end position="207"/>
    </location>
</feature>
<dbReference type="InterPro" id="IPR013324">
    <property type="entry name" value="RNA_pol_sigma_r3/r4-like"/>
</dbReference>
<feature type="compositionally biased region" description="Polar residues" evidence="6">
    <location>
        <begin position="209"/>
        <end position="224"/>
    </location>
</feature>
<dbReference type="EMBL" id="SOCP01000011">
    <property type="protein sequence ID" value="TDV46200.1"/>
    <property type="molecule type" value="Genomic_DNA"/>
</dbReference>
<dbReference type="NCBIfam" id="TIGR02937">
    <property type="entry name" value="sigma70-ECF"/>
    <property type="match status" value="1"/>
</dbReference>
<dbReference type="Pfam" id="PF04542">
    <property type="entry name" value="Sigma70_r2"/>
    <property type="match status" value="1"/>
</dbReference>
<feature type="domain" description="RNA polymerase sigma-70 region 2" evidence="8">
    <location>
        <begin position="29"/>
        <end position="89"/>
    </location>
</feature>
<dbReference type="SUPFAM" id="SSF88659">
    <property type="entry name" value="Sigma3 and sigma4 domains of RNA polymerase sigma factors"/>
    <property type="match status" value="1"/>
</dbReference>
<evidence type="ECO:0000256" key="2">
    <source>
        <dbReference type="ARBA" id="ARBA00023015"/>
    </source>
</evidence>
<keyword evidence="7" id="KW-0812">Transmembrane</keyword>
<dbReference type="InterPro" id="IPR036388">
    <property type="entry name" value="WH-like_DNA-bd_sf"/>
</dbReference>
<dbReference type="InterPro" id="IPR014284">
    <property type="entry name" value="RNA_pol_sigma-70_dom"/>
</dbReference>
<dbReference type="Gene3D" id="1.10.10.10">
    <property type="entry name" value="Winged helix-like DNA-binding domain superfamily/Winged helix DNA-binding domain"/>
    <property type="match status" value="1"/>
</dbReference>
<dbReference type="PANTHER" id="PTHR43133">
    <property type="entry name" value="RNA POLYMERASE ECF-TYPE SIGMA FACTO"/>
    <property type="match status" value="1"/>
</dbReference>
<comment type="similarity">
    <text evidence="1">Belongs to the sigma-70 factor family. ECF subfamily.</text>
</comment>
<dbReference type="InterPro" id="IPR014325">
    <property type="entry name" value="RNA_pol_sigma-E_actinobac"/>
</dbReference>
<comment type="caution">
    <text evidence="10">The sequence shown here is derived from an EMBL/GenBank/DDBJ whole genome shotgun (WGS) entry which is preliminary data.</text>
</comment>
<evidence type="ECO:0000256" key="4">
    <source>
        <dbReference type="ARBA" id="ARBA00023125"/>
    </source>
</evidence>
<organism evidence="10 11">
    <name type="scientific">Actinophytocola oryzae</name>
    <dbReference type="NCBI Taxonomy" id="502181"/>
    <lineage>
        <taxon>Bacteria</taxon>
        <taxon>Bacillati</taxon>
        <taxon>Actinomycetota</taxon>
        <taxon>Actinomycetes</taxon>
        <taxon>Pseudonocardiales</taxon>
        <taxon>Pseudonocardiaceae</taxon>
    </lineage>
</organism>
<dbReference type="CDD" id="cd06171">
    <property type="entry name" value="Sigma70_r4"/>
    <property type="match status" value="1"/>
</dbReference>
<dbReference type="PANTHER" id="PTHR43133:SF50">
    <property type="entry name" value="ECF RNA POLYMERASE SIGMA FACTOR SIGM"/>
    <property type="match status" value="1"/>
</dbReference>
<evidence type="ECO:0000259" key="9">
    <source>
        <dbReference type="Pfam" id="PF08281"/>
    </source>
</evidence>
<keyword evidence="4" id="KW-0238">DNA-binding</keyword>
<dbReference type="SUPFAM" id="SSF88946">
    <property type="entry name" value="Sigma2 domain of RNA polymerase sigma factors"/>
    <property type="match status" value="1"/>
</dbReference>
<evidence type="ECO:0000313" key="11">
    <source>
        <dbReference type="Proteomes" id="UP000294927"/>
    </source>
</evidence>
<accession>A0A4R7VB16</accession>
<dbReference type="Pfam" id="PF08281">
    <property type="entry name" value="Sigma70_r4_2"/>
    <property type="match status" value="1"/>
</dbReference>
<dbReference type="InterPro" id="IPR013249">
    <property type="entry name" value="RNA_pol_sigma70_r4_t2"/>
</dbReference>
<dbReference type="Gene3D" id="1.10.1740.10">
    <property type="match status" value="1"/>
</dbReference>
<evidence type="ECO:0000256" key="5">
    <source>
        <dbReference type="ARBA" id="ARBA00023163"/>
    </source>
</evidence>
<feature type="region of interest" description="Disordered" evidence="6">
    <location>
        <begin position="198"/>
        <end position="235"/>
    </location>
</feature>
<keyword evidence="2" id="KW-0805">Transcription regulation</keyword>